<dbReference type="PATRIC" id="fig|1352936.5.peg.146"/>
<reference evidence="2 3" key="1">
    <citation type="journal article" date="2014" name="Genome Announc.">
        <title>Draft Genome Sequence of Streptomyces roseochromogenes subsp. oscitans DS 12.976, Producer of the Aminocoumarin Antibiotic Clorobiocin.</title>
        <authorList>
            <person name="Ruckert C."/>
            <person name="Kalinowski J."/>
            <person name="Heide L."/>
            <person name="Apel A.K."/>
        </authorList>
    </citation>
    <scope>NUCLEOTIDE SEQUENCE [LARGE SCALE GENOMIC DNA]</scope>
    <source>
        <strain evidence="2 3">DS 12.976</strain>
    </source>
</reference>
<evidence type="ECO:0000313" key="2">
    <source>
        <dbReference type="EMBL" id="EST36775.1"/>
    </source>
</evidence>
<feature type="compositionally biased region" description="Basic and acidic residues" evidence="1">
    <location>
        <begin position="36"/>
        <end position="51"/>
    </location>
</feature>
<dbReference type="STRING" id="1352936.M878_00600"/>
<comment type="caution">
    <text evidence="2">The sequence shown here is derived from an EMBL/GenBank/DDBJ whole genome shotgun (WGS) entry which is preliminary data.</text>
</comment>
<gene>
    <name evidence="2" type="ORF">M878_00600</name>
</gene>
<dbReference type="EMBL" id="AWQX01000005">
    <property type="protein sequence ID" value="EST36775.1"/>
    <property type="molecule type" value="Genomic_DNA"/>
</dbReference>
<dbReference type="HOGENOM" id="CLU_3104509_0_0_11"/>
<dbReference type="Proteomes" id="UP000017984">
    <property type="component" value="Chromosome"/>
</dbReference>
<protein>
    <submittedName>
        <fullName evidence="2">Uncharacterized protein</fullName>
    </submittedName>
</protein>
<evidence type="ECO:0000313" key="3">
    <source>
        <dbReference type="Proteomes" id="UP000017984"/>
    </source>
</evidence>
<organism evidence="2 3">
    <name type="scientific">Streptomyces roseochromogenus subsp. oscitans DS 12.976</name>
    <dbReference type="NCBI Taxonomy" id="1352936"/>
    <lineage>
        <taxon>Bacteria</taxon>
        <taxon>Bacillati</taxon>
        <taxon>Actinomycetota</taxon>
        <taxon>Actinomycetes</taxon>
        <taxon>Kitasatosporales</taxon>
        <taxon>Streptomycetaceae</taxon>
        <taxon>Streptomyces</taxon>
    </lineage>
</organism>
<name>V6KX91_STRRC</name>
<accession>V6KX91</accession>
<evidence type="ECO:0000256" key="1">
    <source>
        <dbReference type="SAM" id="MobiDB-lite"/>
    </source>
</evidence>
<sequence>MEARDTNGKLVPDARIRFEGDAGTGPMYTVNPKPGRAAEARTDDKGPRHSL</sequence>
<feature type="compositionally biased region" description="Basic and acidic residues" evidence="1">
    <location>
        <begin position="1"/>
        <end position="20"/>
    </location>
</feature>
<dbReference type="AlphaFoldDB" id="V6KX91"/>
<keyword evidence="3" id="KW-1185">Reference proteome</keyword>
<proteinExistence type="predicted"/>
<feature type="region of interest" description="Disordered" evidence="1">
    <location>
        <begin position="1"/>
        <end position="51"/>
    </location>
</feature>